<sequence>MAPLCHLQFACWWLAFISLRSVTQHGLFTAAILFIDHRYTTATRKVVMISRIFVAICFGIWIYQRVESADWTLYVSDAAFGLYHCYPMLGSSVCKNRDS</sequence>
<dbReference type="Proteomes" id="UP000073492">
    <property type="component" value="Unassembled WGS sequence"/>
</dbReference>
<evidence type="ECO:0000256" key="1">
    <source>
        <dbReference type="SAM" id="Phobius"/>
    </source>
</evidence>
<feature type="transmembrane region" description="Helical" evidence="1">
    <location>
        <begin position="46"/>
        <end position="64"/>
    </location>
</feature>
<reference evidence="2 3" key="1">
    <citation type="submission" date="2015-07" db="EMBL/GenBank/DDBJ databases">
        <title>Comparative genomics of the Sigatoka disease complex on banana suggests a link between parallel evolutionary changes in Pseudocercospora fijiensis and Pseudocercospora eumusae and increased virulence on the banana host.</title>
        <authorList>
            <person name="Chang T.-C."/>
            <person name="Salvucci A."/>
            <person name="Crous P.W."/>
            <person name="Stergiopoulos I."/>
        </authorList>
    </citation>
    <scope>NUCLEOTIDE SEQUENCE [LARGE SCALE GENOMIC DNA]</scope>
    <source>
        <strain evidence="2 3">CBS 116634</strain>
    </source>
</reference>
<keyword evidence="1" id="KW-0812">Transmembrane</keyword>
<comment type="caution">
    <text evidence="2">The sequence shown here is derived from an EMBL/GenBank/DDBJ whole genome shotgun (WGS) entry which is preliminary data.</text>
</comment>
<protein>
    <submittedName>
        <fullName evidence="2">Uncharacterized protein</fullName>
    </submittedName>
</protein>
<evidence type="ECO:0000313" key="3">
    <source>
        <dbReference type="Proteomes" id="UP000073492"/>
    </source>
</evidence>
<proteinExistence type="predicted"/>
<gene>
    <name evidence="2" type="ORF">AC579_1661</name>
</gene>
<organism evidence="2 3">
    <name type="scientific">Pseudocercospora musae</name>
    <dbReference type="NCBI Taxonomy" id="113226"/>
    <lineage>
        <taxon>Eukaryota</taxon>
        <taxon>Fungi</taxon>
        <taxon>Dikarya</taxon>
        <taxon>Ascomycota</taxon>
        <taxon>Pezizomycotina</taxon>
        <taxon>Dothideomycetes</taxon>
        <taxon>Dothideomycetidae</taxon>
        <taxon>Mycosphaerellales</taxon>
        <taxon>Mycosphaerellaceae</taxon>
        <taxon>Pseudocercospora</taxon>
    </lineage>
</organism>
<dbReference type="AlphaFoldDB" id="A0A139HIQ0"/>
<keyword evidence="1" id="KW-0472">Membrane</keyword>
<dbReference type="EMBL" id="LFZO01000627">
    <property type="protein sequence ID" value="KXT02283.1"/>
    <property type="molecule type" value="Genomic_DNA"/>
</dbReference>
<feature type="transmembrane region" description="Helical" evidence="1">
    <location>
        <begin position="12"/>
        <end position="34"/>
    </location>
</feature>
<evidence type="ECO:0000313" key="2">
    <source>
        <dbReference type="EMBL" id="KXT02283.1"/>
    </source>
</evidence>
<keyword evidence="1" id="KW-1133">Transmembrane helix</keyword>
<name>A0A139HIQ0_9PEZI</name>
<accession>A0A139HIQ0</accession>
<keyword evidence="3" id="KW-1185">Reference proteome</keyword>